<evidence type="ECO:0000313" key="1">
    <source>
        <dbReference type="EMBL" id="QHT00597.1"/>
    </source>
</evidence>
<name>A0A6C0C8B2_9ZZZZ</name>
<accession>A0A6C0C8B2</accession>
<protein>
    <submittedName>
        <fullName evidence="1">Uncharacterized protein</fullName>
    </submittedName>
</protein>
<dbReference type="EMBL" id="MN739356">
    <property type="protein sequence ID" value="QHT00597.1"/>
    <property type="molecule type" value="Genomic_DNA"/>
</dbReference>
<dbReference type="AlphaFoldDB" id="A0A6C0C8B2"/>
<proteinExistence type="predicted"/>
<organism evidence="1">
    <name type="scientific">viral metagenome</name>
    <dbReference type="NCBI Taxonomy" id="1070528"/>
    <lineage>
        <taxon>unclassified sequences</taxon>
        <taxon>metagenomes</taxon>
        <taxon>organismal metagenomes</taxon>
    </lineage>
</organism>
<reference evidence="1" key="1">
    <citation type="journal article" date="2020" name="Nature">
        <title>Giant virus diversity and host interactions through global metagenomics.</title>
        <authorList>
            <person name="Schulz F."/>
            <person name="Roux S."/>
            <person name="Paez-Espino D."/>
            <person name="Jungbluth S."/>
            <person name="Walsh D.A."/>
            <person name="Denef V.J."/>
            <person name="McMahon K.D."/>
            <person name="Konstantinidis K.T."/>
            <person name="Eloe-Fadrosh E.A."/>
            <person name="Kyrpides N.C."/>
            <person name="Woyke T."/>
        </authorList>
    </citation>
    <scope>NUCLEOTIDE SEQUENCE</scope>
    <source>
        <strain evidence="1">GVMAG-M-3300020192-26</strain>
    </source>
</reference>
<sequence>MQEICGDLHRRDFECANIGPFKVMLRDLLKFALTRLKHPNIGPFKVVSINL</sequence>